<reference evidence="2" key="2">
    <citation type="journal article" date="2023" name="IMA Fungus">
        <title>Comparative genomic study of the Penicillium genus elucidates a diverse pangenome and 15 lateral gene transfer events.</title>
        <authorList>
            <person name="Petersen C."/>
            <person name="Sorensen T."/>
            <person name="Nielsen M.R."/>
            <person name="Sondergaard T.E."/>
            <person name="Sorensen J.L."/>
            <person name="Fitzpatrick D.A."/>
            <person name="Frisvad J.C."/>
            <person name="Nielsen K.L."/>
        </authorList>
    </citation>
    <scope>NUCLEOTIDE SEQUENCE</scope>
    <source>
        <strain evidence="2">IBT 16125</strain>
    </source>
</reference>
<sequence length="118" mass="12745">MATNGDFSDESLPGSPNLDATNAQDFDDQEPLDEKPLKSAMKKSAAPPLEAPKRPWLPEQPDPTTLDLSTLSPLSPLVIARQATQNIGTIGKAAISRTSYAGTPLLTKFESNRARRTR</sequence>
<dbReference type="AlphaFoldDB" id="A0AAD6BXD5"/>
<keyword evidence="2" id="KW-0396">Initiation factor</keyword>
<keyword evidence="3" id="KW-1185">Reference proteome</keyword>
<evidence type="ECO:0000256" key="1">
    <source>
        <dbReference type="SAM" id="MobiDB-lite"/>
    </source>
</evidence>
<dbReference type="EMBL" id="JAPVEA010000008">
    <property type="protein sequence ID" value="KAJ5438768.1"/>
    <property type="molecule type" value="Genomic_DNA"/>
</dbReference>
<proteinExistence type="predicted"/>
<dbReference type="Proteomes" id="UP001213681">
    <property type="component" value="Unassembled WGS sequence"/>
</dbReference>
<reference evidence="2" key="1">
    <citation type="submission" date="2022-12" db="EMBL/GenBank/DDBJ databases">
        <authorList>
            <person name="Petersen C."/>
        </authorList>
    </citation>
    <scope>NUCLEOTIDE SEQUENCE</scope>
    <source>
        <strain evidence="2">IBT 16125</strain>
    </source>
</reference>
<evidence type="ECO:0000313" key="3">
    <source>
        <dbReference type="Proteomes" id="UP001213681"/>
    </source>
</evidence>
<feature type="region of interest" description="Disordered" evidence="1">
    <location>
        <begin position="1"/>
        <end position="70"/>
    </location>
</feature>
<evidence type="ECO:0000313" key="2">
    <source>
        <dbReference type="EMBL" id="KAJ5438768.1"/>
    </source>
</evidence>
<comment type="caution">
    <text evidence="2">The sequence shown here is derived from an EMBL/GenBank/DDBJ whole genome shotgun (WGS) entry which is preliminary data.</text>
</comment>
<gene>
    <name evidence="2" type="ORF">N7458_009766</name>
</gene>
<organism evidence="2 3">
    <name type="scientific">Penicillium daleae</name>
    <dbReference type="NCBI Taxonomy" id="63821"/>
    <lineage>
        <taxon>Eukaryota</taxon>
        <taxon>Fungi</taxon>
        <taxon>Dikarya</taxon>
        <taxon>Ascomycota</taxon>
        <taxon>Pezizomycotina</taxon>
        <taxon>Eurotiomycetes</taxon>
        <taxon>Eurotiomycetidae</taxon>
        <taxon>Eurotiales</taxon>
        <taxon>Aspergillaceae</taxon>
        <taxon>Penicillium</taxon>
    </lineage>
</organism>
<dbReference type="RefSeq" id="XP_056761997.1">
    <property type="nucleotide sequence ID" value="XM_056913148.1"/>
</dbReference>
<accession>A0AAD6BXD5</accession>
<protein>
    <submittedName>
        <fullName evidence="2">Eukaryotic translation initiation factor 2 subunit gamma</fullName>
    </submittedName>
</protein>
<keyword evidence="2" id="KW-0648">Protein biosynthesis</keyword>
<dbReference type="GeneID" id="81603391"/>
<name>A0AAD6BXD5_9EURO</name>
<dbReference type="GO" id="GO:0003743">
    <property type="term" value="F:translation initiation factor activity"/>
    <property type="evidence" value="ECO:0007669"/>
    <property type="project" value="UniProtKB-KW"/>
</dbReference>